<feature type="domain" description="Reverse transcriptase Ty1/copia-type" evidence="1">
    <location>
        <begin position="1"/>
        <end position="67"/>
    </location>
</feature>
<sequence length="174" mass="20273">MDVKTAILNGPLKKEVYISQPDGFVDPNFPDHVYKLNKALYGIKQAPRAWYDKLSSFIIENHFTKGSSITPWNLHKLVTIYLRAFKETLNGWLRFYKHTKLDVDLYGTPTDQTKYQSMIGRLMYLTASRPNIAFATFGAMMTAKAHREAYNFWEKFGELEFKGARLYNDVDRRS</sequence>
<gene>
    <name evidence="2" type="ORF">Tco_0938397</name>
</gene>
<evidence type="ECO:0000259" key="1">
    <source>
        <dbReference type="Pfam" id="PF07727"/>
    </source>
</evidence>
<dbReference type="Proteomes" id="UP001151760">
    <property type="component" value="Unassembled WGS sequence"/>
</dbReference>
<dbReference type="EMBL" id="BQNB010015310">
    <property type="protein sequence ID" value="GJT38532.1"/>
    <property type="molecule type" value="Genomic_DNA"/>
</dbReference>
<evidence type="ECO:0000313" key="3">
    <source>
        <dbReference type="Proteomes" id="UP001151760"/>
    </source>
</evidence>
<dbReference type="InterPro" id="IPR043502">
    <property type="entry name" value="DNA/RNA_pol_sf"/>
</dbReference>
<reference evidence="2" key="1">
    <citation type="journal article" date="2022" name="Int. J. Mol. Sci.">
        <title>Draft Genome of Tanacetum Coccineum: Genomic Comparison of Closely Related Tanacetum-Family Plants.</title>
        <authorList>
            <person name="Yamashiro T."/>
            <person name="Shiraishi A."/>
            <person name="Nakayama K."/>
            <person name="Satake H."/>
        </authorList>
    </citation>
    <scope>NUCLEOTIDE SEQUENCE</scope>
</reference>
<proteinExistence type="predicted"/>
<keyword evidence="3" id="KW-1185">Reference proteome</keyword>
<name>A0ABQ5DHQ3_9ASTR</name>
<evidence type="ECO:0000313" key="2">
    <source>
        <dbReference type="EMBL" id="GJT38532.1"/>
    </source>
</evidence>
<accession>A0ABQ5DHQ3</accession>
<comment type="caution">
    <text evidence="2">The sequence shown here is derived from an EMBL/GenBank/DDBJ whole genome shotgun (WGS) entry which is preliminary data.</text>
</comment>
<reference evidence="2" key="2">
    <citation type="submission" date="2022-01" db="EMBL/GenBank/DDBJ databases">
        <authorList>
            <person name="Yamashiro T."/>
            <person name="Shiraishi A."/>
            <person name="Satake H."/>
            <person name="Nakayama K."/>
        </authorList>
    </citation>
    <scope>NUCLEOTIDE SEQUENCE</scope>
</reference>
<dbReference type="SUPFAM" id="SSF56672">
    <property type="entry name" value="DNA/RNA polymerases"/>
    <property type="match status" value="1"/>
</dbReference>
<organism evidence="2 3">
    <name type="scientific">Tanacetum coccineum</name>
    <dbReference type="NCBI Taxonomy" id="301880"/>
    <lineage>
        <taxon>Eukaryota</taxon>
        <taxon>Viridiplantae</taxon>
        <taxon>Streptophyta</taxon>
        <taxon>Embryophyta</taxon>
        <taxon>Tracheophyta</taxon>
        <taxon>Spermatophyta</taxon>
        <taxon>Magnoliopsida</taxon>
        <taxon>eudicotyledons</taxon>
        <taxon>Gunneridae</taxon>
        <taxon>Pentapetalae</taxon>
        <taxon>asterids</taxon>
        <taxon>campanulids</taxon>
        <taxon>Asterales</taxon>
        <taxon>Asteraceae</taxon>
        <taxon>Asteroideae</taxon>
        <taxon>Anthemideae</taxon>
        <taxon>Anthemidinae</taxon>
        <taxon>Tanacetum</taxon>
    </lineage>
</organism>
<dbReference type="InterPro" id="IPR013103">
    <property type="entry name" value="RVT_2"/>
</dbReference>
<dbReference type="Pfam" id="PF07727">
    <property type="entry name" value="RVT_2"/>
    <property type="match status" value="1"/>
</dbReference>
<protein>
    <submittedName>
        <fullName evidence="2">Retrovirus-related pol polyprotein from transposon TNT 1-94</fullName>
    </submittedName>
</protein>